<dbReference type="AlphaFoldDB" id="A0A0C2IY10"/>
<dbReference type="PROSITE" id="PS50127">
    <property type="entry name" value="UBC_2"/>
    <property type="match status" value="1"/>
</dbReference>
<keyword evidence="7" id="KW-1185">Reference proteome</keyword>
<organism evidence="6 7">
    <name type="scientific">Thelohanellus kitauei</name>
    <name type="common">Myxosporean</name>
    <dbReference type="NCBI Taxonomy" id="669202"/>
    <lineage>
        <taxon>Eukaryota</taxon>
        <taxon>Metazoa</taxon>
        <taxon>Cnidaria</taxon>
        <taxon>Myxozoa</taxon>
        <taxon>Myxosporea</taxon>
        <taxon>Bivalvulida</taxon>
        <taxon>Platysporina</taxon>
        <taxon>Myxobolidae</taxon>
        <taxon>Thelohanellus</taxon>
    </lineage>
</organism>
<dbReference type="FunFam" id="3.10.110.10:FF:000090">
    <property type="entry name" value="Ubiquitin-conjugating enzyme E2-17 kDa"/>
    <property type="match status" value="1"/>
</dbReference>
<feature type="domain" description="UBC core" evidence="5">
    <location>
        <begin position="4"/>
        <end position="150"/>
    </location>
</feature>
<keyword evidence="4" id="KW-0547">Nucleotide-binding</keyword>
<dbReference type="PANTHER" id="PTHR24067">
    <property type="entry name" value="UBIQUITIN-CONJUGATING ENZYME E2"/>
    <property type="match status" value="1"/>
</dbReference>
<dbReference type="SUPFAM" id="SSF54495">
    <property type="entry name" value="UBC-like"/>
    <property type="match status" value="1"/>
</dbReference>
<reference evidence="6 7" key="1">
    <citation type="journal article" date="2014" name="Genome Biol. Evol.">
        <title>The genome of the myxosporean Thelohanellus kitauei shows adaptations to nutrient acquisition within its fish host.</title>
        <authorList>
            <person name="Yang Y."/>
            <person name="Xiong J."/>
            <person name="Zhou Z."/>
            <person name="Huo F."/>
            <person name="Miao W."/>
            <person name="Ran C."/>
            <person name="Liu Y."/>
            <person name="Zhang J."/>
            <person name="Feng J."/>
            <person name="Wang M."/>
            <person name="Wang M."/>
            <person name="Wang L."/>
            <person name="Yao B."/>
        </authorList>
    </citation>
    <scope>NUCLEOTIDE SEQUENCE [LARGE SCALE GENOMIC DNA]</scope>
    <source>
        <strain evidence="6">Wuqing</strain>
    </source>
</reference>
<dbReference type="Pfam" id="PF00179">
    <property type="entry name" value="UQ_con"/>
    <property type="match status" value="1"/>
</dbReference>
<accession>A0A0C2IY10</accession>
<dbReference type="Gene3D" id="3.10.110.10">
    <property type="entry name" value="Ubiquitin Conjugating Enzyme"/>
    <property type="match status" value="1"/>
</dbReference>
<dbReference type="InterPro" id="IPR023313">
    <property type="entry name" value="UBQ-conjugating_AS"/>
</dbReference>
<dbReference type="PROSITE" id="PS00183">
    <property type="entry name" value="UBC_1"/>
    <property type="match status" value="1"/>
</dbReference>
<protein>
    <submittedName>
        <fullName evidence="6">Ubiquitin-conjugating enzyme E2 A</fullName>
    </submittedName>
</protein>
<sequence length="184" mass="20776">MSAAAKARLLKDLQKITSDPNCGVSAAPCENNVMIWNASVLGPPNSPYEEGFFHLRLQFTDEYPYKPPKIKFLTKMFHPNIYSDGAICLDILNNKWSSVYDVNSVLTSIQSLLDEPNAASPANAKAAKLFVESRSEFNRIVRKTVEESWDFNPQNPPKLMYLVDQKHTIILYYVRFCQSSPPVG</sequence>
<evidence type="ECO:0000256" key="4">
    <source>
        <dbReference type="RuleBase" id="RU362109"/>
    </source>
</evidence>
<dbReference type="OMA" id="DHKSQYI"/>
<evidence type="ECO:0000313" key="7">
    <source>
        <dbReference type="Proteomes" id="UP000031668"/>
    </source>
</evidence>
<evidence type="ECO:0000256" key="2">
    <source>
        <dbReference type="ARBA" id="ARBA00022786"/>
    </source>
</evidence>
<evidence type="ECO:0000256" key="1">
    <source>
        <dbReference type="ARBA" id="ARBA00022679"/>
    </source>
</evidence>
<dbReference type="SMART" id="SM00212">
    <property type="entry name" value="UBCc"/>
    <property type="match status" value="1"/>
</dbReference>
<feature type="active site" description="Glycyl thioester intermediate" evidence="3">
    <location>
        <position position="88"/>
    </location>
</feature>
<keyword evidence="2 4" id="KW-0833">Ubl conjugation pathway</keyword>
<gene>
    <name evidence="6" type="ORF">RF11_10714</name>
</gene>
<comment type="caution">
    <text evidence="6">The sequence shown here is derived from an EMBL/GenBank/DDBJ whole genome shotgun (WGS) entry which is preliminary data.</text>
</comment>
<evidence type="ECO:0000256" key="3">
    <source>
        <dbReference type="PROSITE-ProRule" id="PRU10133"/>
    </source>
</evidence>
<name>A0A0C2IY10_THEKT</name>
<dbReference type="Proteomes" id="UP000031668">
    <property type="component" value="Unassembled WGS sequence"/>
</dbReference>
<dbReference type="GO" id="GO:0005524">
    <property type="term" value="F:ATP binding"/>
    <property type="evidence" value="ECO:0007669"/>
    <property type="project" value="UniProtKB-UniRule"/>
</dbReference>
<evidence type="ECO:0000313" key="6">
    <source>
        <dbReference type="EMBL" id="KII70284.1"/>
    </source>
</evidence>
<dbReference type="GO" id="GO:0016740">
    <property type="term" value="F:transferase activity"/>
    <property type="evidence" value="ECO:0007669"/>
    <property type="project" value="UniProtKB-KW"/>
</dbReference>
<dbReference type="InterPro" id="IPR050113">
    <property type="entry name" value="Ub_conjugating_enzyme"/>
</dbReference>
<proteinExistence type="inferred from homology"/>
<comment type="similarity">
    <text evidence="4">Belongs to the ubiquitin-conjugating enzyme family.</text>
</comment>
<dbReference type="InterPro" id="IPR016135">
    <property type="entry name" value="UBQ-conjugating_enzyme/RWD"/>
</dbReference>
<keyword evidence="4" id="KW-0067">ATP-binding</keyword>
<dbReference type="InterPro" id="IPR000608">
    <property type="entry name" value="UBC"/>
</dbReference>
<evidence type="ECO:0000259" key="5">
    <source>
        <dbReference type="PROSITE" id="PS50127"/>
    </source>
</evidence>
<dbReference type="OrthoDB" id="9984419at2759"/>
<keyword evidence="1" id="KW-0808">Transferase</keyword>
<dbReference type="EMBL" id="JWZT01002103">
    <property type="protein sequence ID" value="KII70284.1"/>
    <property type="molecule type" value="Genomic_DNA"/>
</dbReference>